<feature type="transmembrane region" description="Helical" evidence="2">
    <location>
        <begin position="6"/>
        <end position="28"/>
    </location>
</feature>
<proteinExistence type="predicted"/>
<evidence type="ECO:0000313" key="4">
    <source>
        <dbReference type="Proteomes" id="UP001056218"/>
    </source>
</evidence>
<protein>
    <submittedName>
        <fullName evidence="3">Uncharacterized protein</fullName>
    </submittedName>
</protein>
<dbReference type="RefSeq" id="WP_250342142.1">
    <property type="nucleotide sequence ID" value="NZ_CP097885.1"/>
</dbReference>
<dbReference type="EMBL" id="CP097885">
    <property type="protein sequence ID" value="URN41575.1"/>
    <property type="molecule type" value="Genomic_DNA"/>
</dbReference>
<keyword evidence="2" id="KW-1133">Transmembrane helix</keyword>
<organism evidence="3 4">
    <name type="scientific">Peptoniphilus genitalis</name>
    <dbReference type="NCBI Taxonomy" id="3036303"/>
    <lineage>
        <taxon>Bacteria</taxon>
        <taxon>Bacillati</taxon>
        <taxon>Bacillota</taxon>
        <taxon>Tissierellia</taxon>
        <taxon>Tissierellales</taxon>
        <taxon>Peptoniphilaceae</taxon>
        <taxon>Peptoniphilus</taxon>
    </lineage>
</organism>
<keyword evidence="2" id="KW-0812">Transmembrane</keyword>
<accession>A0ABY4TN09</accession>
<evidence type="ECO:0000256" key="1">
    <source>
        <dbReference type="SAM" id="Coils"/>
    </source>
</evidence>
<evidence type="ECO:0000313" key="3">
    <source>
        <dbReference type="EMBL" id="URN41575.1"/>
    </source>
</evidence>
<keyword evidence="4" id="KW-1185">Reference proteome</keyword>
<dbReference type="Proteomes" id="UP001056218">
    <property type="component" value="Chromosome"/>
</dbReference>
<evidence type="ECO:0000256" key="2">
    <source>
        <dbReference type="SAM" id="Phobius"/>
    </source>
</evidence>
<keyword evidence="1" id="KW-0175">Coiled coil</keyword>
<keyword evidence="2" id="KW-0472">Membrane</keyword>
<gene>
    <name evidence="3" type="ORF">M9426_00740</name>
</gene>
<reference evidence="3 4" key="1">
    <citation type="submission" date="2022-05" db="EMBL/GenBank/DDBJ databases">
        <title>Identification of Peptoniphilus vaginalis-like Bacteria, Peptoniphilus septimus sp. nov. from Blood Cultures in a Cervical Cancer Patient receiving Chemotherapy: Case and Implications.</title>
        <authorList>
            <person name="Zhan X.-Y."/>
        </authorList>
    </citation>
    <scope>NUCLEOTIDE SEQUENCE [LARGE SCALE GENOMIC DNA]</scope>
    <source>
        <strain evidence="3 4">SAHP1</strain>
    </source>
</reference>
<sequence length="222" mass="25916">MGSIFSLVIAIISLMPAIIFIVIFKVILTVLNRGKKKMTEDFYEADRNNPNSKNIHGNMKSDSESLIDEIKKIIKEEKEKEKEKDKKETLGKSIKEIFKEEKDNSEDKLREKSDKKLVNKDPIYAQRELKKKLLEKKSLSDKDLKNSKSEDKKEVLEGSLNLEKIPDKIFESEFIKECESDSVIYEDEEGENFIGDFLNFNEEDLPKIQIYKEIFDKPLSLR</sequence>
<feature type="coiled-coil region" evidence="1">
    <location>
        <begin position="60"/>
        <end position="115"/>
    </location>
</feature>
<name>A0ABY4TN09_9FIRM</name>